<proteinExistence type="predicted"/>
<organism evidence="2 3">
    <name type="scientific">Maribacter luteus</name>
    <dbReference type="NCBI Taxonomy" id="2594478"/>
    <lineage>
        <taxon>Bacteria</taxon>
        <taxon>Pseudomonadati</taxon>
        <taxon>Bacteroidota</taxon>
        <taxon>Flavobacteriia</taxon>
        <taxon>Flavobacteriales</taxon>
        <taxon>Flavobacteriaceae</taxon>
        <taxon>Maribacter</taxon>
    </lineage>
</organism>
<sequence length="239" mass="28282">MKLKKTNLKKALNYARSKDSTTPDILEAVQRIFEIDQAHTKRIEENIQKSTTESSNWFNSDLLESENIYHIEHIKQICIDYRLRFLDSKYFKGDIPPEAISKIKQLEKQHNSELTGFKIVAPSKLFKLKDKDDPLMFVTLGNDYYYFIHKWGNDLHPLRKVLMWPFKNVVNLLITVLVLSFLTTLITPIQLFTKTTTGYEFWLLFFFMFKWSLAVVLFYGFAKGKNFNQAIWKSRFLNT</sequence>
<evidence type="ECO:0000313" key="3">
    <source>
        <dbReference type="Proteomes" id="UP000443153"/>
    </source>
</evidence>
<keyword evidence="1" id="KW-1133">Transmembrane helix</keyword>
<feature type="transmembrane region" description="Helical" evidence="1">
    <location>
        <begin position="201"/>
        <end position="222"/>
    </location>
</feature>
<dbReference type="RefSeq" id="WP_154369332.1">
    <property type="nucleotide sequence ID" value="NZ_WKJH01000030.1"/>
</dbReference>
<evidence type="ECO:0000256" key="1">
    <source>
        <dbReference type="SAM" id="Phobius"/>
    </source>
</evidence>
<comment type="caution">
    <text evidence="2">The sequence shown here is derived from an EMBL/GenBank/DDBJ whole genome shotgun (WGS) entry which is preliminary data.</text>
</comment>
<dbReference type="EMBL" id="WKJH01000030">
    <property type="protein sequence ID" value="MRX65970.1"/>
    <property type="molecule type" value="Genomic_DNA"/>
</dbReference>
<feature type="transmembrane region" description="Helical" evidence="1">
    <location>
        <begin position="169"/>
        <end position="189"/>
    </location>
</feature>
<gene>
    <name evidence="2" type="ORF">GJ691_17600</name>
</gene>
<protein>
    <submittedName>
        <fullName evidence="2">Uncharacterized protein</fullName>
    </submittedName>
</protein>
<keyword evidence="3" id="KW-1185">Reference proteome</keyword>
<dbReference type="AlphaFoldDB" id="A0A6I2MTY6"/>
<evidence type="ECO:0000313" key="2">
    <source>
        <dbReference type="EMBL" id="MRX65970.1"/>
    </source>
</evidence>
<keyword evidence="1" id="KW-0472">Membrane</keyword>
<reference evidence="2 3" key="1">
    <citation type="submission" date="2019-11" db="EMBL/GenBank/DDBJ databases">
        <title>Maribacter lutea sp. nov., a marine bacterium isolated from intertidal sand.</title>
        <authorList>
            <person name="Liu A."/>
        </authorList>
    </citation>
    <scope>NUCLEOTIDE SEQUENCE [LARGE SCALE GENOMIC DNA]</scope>
    <source>
        <strain evidence="2 3">RZ05</strain>
    </source>
</reference>
<dbReference type="OrthoDB" id="1425482at2"/>
<name>A0A6I2MTY6_9FLAO</name>
<keyword evidence="1" id="KW-0812">Transmembrane</keyword>
<dbReference type="Proteomes" id="UP000443153">
    <property type="component" value="Unassembled WGS sequence"/>
</dbReference>
<accession>A0A6I2MTY6</accession>